<evidence type="ECO:0000313" key="10">
    <source>
        <dbReference type="Proteomes" id="UP001341840"/>
    </source>
</evidence>
<dbReference type="InterPro" id="IPR042197">
    <property type="entry name" value="Apaf_helical"/>
</dbReference>
<dbReference type="InterPro" id="IPR027417">
    <property type="entry name" value="P-loop_NTPase"/>
</dbReference>
<gene>
    <name evidence="9" type="ORF">PIB30_056015</name>
</gene>
<dbReference type="InterPro" id="IPR000157">
    <property type="entry name" value="TIR_dom"/>
</dbReference>
<protein>
    <recommendedName>
        <fullName evidence="1">ADP-ribosyl cyclase/cyclic ADP-ribose hydrolase</fullName>
        <ecNumber evidence="1">3.2.2.6</ecNumber>
    </recommendedName>
</protein>
<dbReference type="PRINTS" id="PR00364">
    <property type="entry name" value="DISEASERSIST"/>
</dbReference>
<dbReference type="PANTHER" id="PTHR11017:SF479">
    <property type="entry name" value="DISEASE RESISTANCE PROTEIN (TIR-NBS-LRR CLASS) FAMILY"/>
    <property type="match status" value="1"/>
</dbReference>
<dbReference type="PANTHER" id="PTHR11017">
    <property type="entry name" value="LEUCINE-RICH REPEAT-CONTAINING PROTEIN"/>
    <property type="match status" value="1"/>
</dbReference>
<sequence length="1107" mass="126440">MASSASIVYDVFLSFRGTDTRRGILSHLVKALNQKQIETYVDYMLREGTEISHSLLSAIEQSQISLIIFSQDYASSRWCLDELVTIMRCRKQNGQIAIPVFYEVDPSWVRHQKGTYHDAFAHHEKNSSSGDKIPIWRQALNQAANLSGLHSSSFGNDAEFVEEIVKRVLQRLNQAYQYDPKEFVGIHEPIAELESVLCRESKAVLVIGLWGMGGIGKTTLASMLFNRLQYEFQGICFLENVRDRAHQRYGMTHLKKELLSKLLEEKDVDPFIMPNGITNFAKRRLSRKRILLVLDDVNDADQLEDLCGGGFEWFGPTTRIIVTTRDKHVLLVKQVNHIHEVKPLNDGESLKLFNLNAFKQNYEIERDQDHAELAMKLVNYANGIPLALKVLGSSLYGKSKEEWESQLSKLEKMPHVKVQNILRVSYDDLDRHDQNIFLYIACFFETYNAENIKCLLDSCGYSTAIGLRNLHDKALISMAPKYMTIHDLIRDMGREVVREESLSSPGNRSRLWDPIEIYEVLEHNRGTETVESITFDMANIDMHLSLHPRAFARMYKLKFLSIYFSRRAEYLLLAPQGIESLSEELRLLEWAACPLKSLPSSFCAENLVKIMMMDSSLEKLWDGIQSGYGRSNCGFIDDFQNIVNLKEVYLRGSKKLMELPDLSRASKLQVLDISQCESLRQVPPSIASCHKLVELYVHRCYELGSFQHYIHLESLKILFLDNCTSLREFSLLLSTDSDKFPATSPLENLGLVGCSNLSLLPHNIGMLSSLKYLSLCWSNITSLPESIKHLSLLKSLDLRGCERLQSLPELPSSISELVVIDCTSLEKITGFAYSSFKQEQIESEIFAFANCIKLDKLTKKVIMEDAFIRVKRAALTCLAAINENEDEDRRASSLVNPHYHYKVQGCMLENEIDNDDAREEYEYQYQHGVQFCFPGKQVPGWFTHRTAETMMTIELVLSQRDRFLGFMLCVVPKESSSSSGILGCEYCIEGGRDGKSVEYSSWWKPSPKKGVCENVFLWYVGECCLDIVREMKENVCSNNLKVSFQFSIINGSRDDIKQCGVHPIYASDMLKQGVVVTDMDDENENECGDQEEEEEVSFLHINKKLKM</sequence>
<dbReference type="InterPro" id="IPR058192">
    <property type="entry name" value="WHD_ROQ1-like"/>
</dbReference>
<dbReference type="Pfam" id="PF20160">
    <property type="entry name" value="C-JID"/>
    <property type="match status" value="1"/>
</dbReference>
<dbReference type="InterPro" id="IPR011713">
    <property type="entry name" value="Leu-rich_rpt_3"/>
</dbReference>
<dbReference type="InterPro" id="IPR032675">
    <property type="entry name" value="LRR_dom_sf"/>
</dbReference>
<dbReference type="SUPFAM" id="SSF52540">
    <property type="entry name" value="P-loop containing nucleoside triphosphate hydrolases"/>
    <property type="match status" value="1"/>
</dbReference>
<dbReference type="InterPro" id="IPR045344">
    <property type="entry name" value="C-JID"/>
</dbReference>
<evidence type="ECO:0000256" key="7">
    <source>
        <dbReference type="ARBA" id="ARBA00047304"/>
    </source>
</evidence>
<dbReference type="Pfam" id="PF00931">
    <property type="entry name" value="NB-ARC"/>
    <property type="match status" value="1"/>
</dbReference>
<name>A0ABU6SJY8_9FABA</name>
<reference evidence="9 10" key="1">
    <citation type="journal article" date="2023" name="Plants (Basel)">
        <title>Bridging the Gap: Combining Genomics and Transcriptomics Approaches to Understand Stylosanthes scabra, an Orphan Legume from the Brazilian Caatinga.</title>
        <authorList>
            <person name="Ferreira-Neto J.R.C."/>
            <person name="da Silva M.D."/>
            <person name="Binneck E."/>
            <person name="de Melo N.F."/>
            <person name="da Silva R.H."/>
            <person name="de Melo A.L.T.M."/>
            <person name="Pandolfi V."/>
            <person name="Bustamante F.O."/>
            <person name="Brasileiro-Vidal A.C."/>
            <person name="Benko-Iseppon A.M."/>
        </authorList>
    </citation>
    <scope>NUCLEOTIDE SEQUENCE [LARGE SCALE GENOMIC DNA]</scope>
    <source>
        <tissue evidence="9">Leaves</tissue>
    </source>
</reference>
<evidence type="ECO:0000256" key="1">
    <source>
        <dbReference type="ARBA" id="ARBA00011982"/>
    </source>
</evidence>
<comment type="catalytic activity">
    <reaction evidence="7">
        <text>NAD(+) + H2O = ADP-D-ribose + nicotinamide + H(+)</text>
        <dbReference type="Rhea" id="RHEA:16301"/>
        <dbReference type="ChEBI" id="CHEBI:15377"/>
        <dbReference type="ChEBI" id="CHEBI:15378"/>
        <dbReference type="ChEBI" id="CHEBI:17154"/>
        <dbReference type="ChEBI" id="CHEBI:57540"/>
        <dbReference type="ChEBI" id="CHEBI:57967"/>
        <dbReference type="EC" id="3.2.2.6"/>
    </reaction>
    <physiologicalReaction direction="left-to-right" evidence="7">
        <dbReference type="Rhea" id="RHEA:16302"/>
    </physiologicalReaction>
</comment>
<keyword evidence="6" id="KW-0520">NAD</keyword>
<accession>A0ABU6SJY8</accession>
<dbReference type="InterPro" id="IPR035897">
    <property type="entry name" value="Toll_tir_struct_dom_sf"/>
</dbReference>
<evidence type="ECO:0000256" key="2">
    <source>
        <dbReference type="ARBA" id="ARBA00022614"/>
    </source>
</evidence>
<feature type="domain" description="TIR" evidence="8">
    <location>
        <begin position="7"/>
        <end position="172"/>
    </location>
</feature>
<dbReference type="InterPro" id="IPR036390">
    <property type="entry name" value="WH_DNA-bd_sf"/>
</dbReference>
<dbReference type="InterPro" id="IPR044974">
    <property type="entry name" value="Disease_R_plants"/>
</dbReference>
<dbReference type="Gene3D" id="3.40.50.300">
    <property type="entry name" value="P-loop containing nucleotide triphosphate hydrolases"/>
    <property type="match status" value="1"/>
</dbReference>
<dbReference type="SMART" id="SM00255">
    <property type="entry name" value="TIR"/>
    <property type="match status" value="1"/>
</dbReference>
<dbReference type="SUPFAM" id="SSF52058">
    <property type="entry name" value="L domain-like"/>
    <property type="match status" value="1"/>
</dbReference>
<dbReference type="EC" id="3.2.2.6" evidence="1"/>
<dbReference type="Gene3D" id="1.10.8.430">
    <property type="entry name" value="Helical domain of apoptotic protease-activating factors"/>
    <property type="match status" value="1"/>
</dbReference>
<dbReference type="Gene3D" id="3.40.50.10140">
    <property type="entry name" value="Toll/interleukin-1 receptor homology (TIR) domain"/>
    <property type="match status" value="1"/>
</dbReference>
<dbReference type="EMBL" id="JASCZI010060858">
    <property type="protein sequence ID" value="MED6136424.1"/>
    <property type="molecule type" value="Genomic_DNA"/>
</dbReference>
<dbReference type="SUPFAM" id="SSF52200">
    <property type="entry name" value="Toll/Interleukin receptor TIR domain"/>
    <property type="match status" value="1"/>
</dbReference>
<dbReference type="PROSITE" id="PS50104">
    <property type="entry name" value="TIR"/>
    <property type="match status" value="1"/>
</dbReference>
<keyword evidence="2" id="KW-0433">Leucine-rich repeat</keyword>
<proteinExistence type="predicted"/>
<keyword evidence="10" id="KW-1185">Reference proteome</keyword>
<evidence type="ECO:0000259" key="8">
    <source>
        <dbReference type="PROSITE" id="PS50104"/>
    </source>
</evidence>
<evidence type="ECO:0000313" key="9">
    <source>
        <dbReference type="EMBL" id="MED6136424.1"/>
    </source>
</evidence>
<comment type="caution">
    <text evidence="9">The sequence shown here is derived from an EMBL/GenBank/DDBJ whole genome shotgun (WGS) entry which is preliminary data.</text>
</comment>
<dbReference type="Gene3D" id="3.80.10.10">
    <property type="entry name" value="Ribonuclease Inhibitor"/>
    <property type="match status" value="2"/>
</dbReference>
<dbReference type="Pfam" id="PF01582">
    <property type="entry name" value="TIR"/>
    <property type="match status" value="1"/>
</dbReference>
<keyword evidence="5" id="KW-0611">Plant defense</keyword>
<organism evidence="9 10">
    <name type="scientific">Stylosanthes scabra</name>
    <dbReference type="NCBI Taxonomy" id="79078"/>
    <lineage>
        <taxon>Eukaryota</taxon>
        <taxon>Viridiplantae</taxon>
        <taxon>Streptophyta</taxon>
        <taxon>Embryophyta</taxon>
        <taxon>Tracheophyta</taxon>
        <taxon>Spermatophyta</taxon>
        <taxon>Magnoliopsida</taxon>
        <taxon>eudicotyledons</taxon>
        <taxon>Gunneridae</taxon>
        <taxon>Pentapetalae</taxon>
        <taxon>rosids</taxon>
        <taxon>fabids</taxon>
        <taxon>Fabales</taxon>
        <taxon>Fabaceae</taxon>
        <taxon>Papilionoideae</taxon>
        <taxon>50 kb inversion clade</taxon>
        <taxon>dalbergioids sensu lato</taxon>
        <taxon>Dalbergieae</taxon>
        <taxon>Pterocarpus clade</taxon>
        <taxon>Stylosanthes</taxon>
    </lineage>
</organism>
<dbReference type="Pfam" id="PF07725">
    <property type="entry name" value="LRR_3"/>
    <property type="match status" value="1"/>
</dbReference>
<keyword evidence="4" id="KW-0378">Hydrolase</keyword>
<evidence type="ECO:0000256" key="5">
    <source>
        <dbReference type="ARBA" id="ARBA00022821"/>
    </source>
</evidence>
<dbReference type="SUPFAM" id="SSF46785">
    <property type="entry name" value="Winged helix' DNA-binding domain"/>
    <property type="match status" value="1"/>
</dbReference>
<dbReference type="InterPro" id="IPR002182">
    <property type="entry name" value="NB-ARC"/>
</dbReference>
<evidence type="ECO:0000256" key="3">
    <source>
        <dbReference type="ARBA" id="ARBA00022737"/>
    </source>
</evidence>
<evidence type="ECO:0000256" key="4">
    <source>
        <dbReference type="ARBA" id="ARBA00022801"/>
    </source>
</evidence>
<dbReference type="Proteomes" id="UP001341840">
    <property type="component" value="Unassembled WGS sequence"/>
</dbReference>
<dbReference type="Pfam" id="PF23282">
    <property type="entry name" value="WHD_ROQ1"/>
    <property type="match status" value="1"/>
</dbReference>
<keyword evidence="3" id="KW-0677">Repeat</keyword>
<evidence type="ECO:0000256" key="6">
    <source>
        <dbReference type="ARBA" id="ARBA00023027"/>
    </source>
</evidence>